<feature type="domain" description="5'-Nucleotidase C-terminal" evidence="13">
    <location>
        <begin position="389"/>
        <end position="572"/>
    </location>
</feature>
<dbReference type="PANTHER" id="PTHR11575">
    <property type="entry name" value="5'-NUCLEOTIDASE-RELATED"/>
    <property type="match status" value="1"/>
</dbReference>
<organism evidence="14 15">
    <name type="scientific">Aliidiomarina minuta</name>
    <dbReference type="NCBI Taxonomy" id="880057"/>
    <lineage>
        <taxon>Bacteria</taxon>
        <taxon>Pseudomonadati</taxon>
        <taxon>Pseudomonadota</taxon>
        <taxon>Gammaproteobacteria</taxon>
        <taxon>Alteromonadales</taxon>
        <taxon>Idiomarinaceae</taxon>
        <taxon>Aliidiomarina</taxon>
    </lineage>
</organism>
<keyword evidence="7 11" id="KW-0732">Signal</keyword>
<evidence type="ECO:0000259" key="13">
    <source>
        <dbReference type="Pfam" id="PF02872"/>
    </source>
</evidence>
<dbReference type="GO" id="GO:0008254">
    <property type="term" value="F:3'-nucleotidase activity"/>
    <property type="evidence" value="ECO:0007669"/>
    <property type="project" value="UniProtKB-EC"/>
</dbReference>
<dbReference type="NCBIfam" id="NF006938">
    <property type="entry name" value="PRK09420.1"/>
    <property type="match status" value="1"/>
</dbReference>
<evidence type="ECO:0000256" key="11">
    <source>
        <dbReference type="RuleBase" id="RU362119"/>
    </source>
</evidence>
<feature type="domain" description="Calcineurin-like phosphoesterase" evidence="12">
    <location>
        <begin position="36"/>
        <end position="286"/>
    </location>
</feature>
<comment type="subcellular location">
    <subcellularLocation>
        <location evidence="4">Cell envelope</location>
    </subcellularLocation>
</comment>
<dbReference type="Pfam" id="PF00149">
    <property type="entry name" value="Metallophos"/>
    <property type="match status" value="1"/>
</dbReference>
<dbReference type="GO" id="GO:0046872">
    <property type="term" value="F:metal ion binding"/>
    <property type="evidence" value="ECO:0007669"/>
    <property type="project" value="UniProtKB-KW"/>
</dbReference>
<keyword evidence="15" id="KW-1185">Reference proteome</keyword>
<evidence type="ECO:0000256" key="7">
    <source>
        <dbReference type="ARBA" id="ARBA00022729"/>
    </source>
</evidence>
<proteinExistence type="inferred from homology"/>
<evidence type="ECO:0000313" key="15">
    <source>
        <dbReference type="Proteomes" id="UP000288293"/>
    </source>
</evidence>
<feature type="signal peptide" evidence="11">
    <location>
        <begin position="1"/>
        <end position="28"/>
    </location>
</feature>
<dbReference type="SUPFAM" id="SSF56300">
    <property type="entry name" value="Metallo-dependent phosphatases"/>
    <property type="match status" value="1"/>
</dbReference>
<dbReference type="InterPro" id="IPR006146">
    <property type="entry name" value="5'-Nucleotdase_CS"/>
</dbReference>
<gene>
    <name evidence="14" type="ORF">CWE09_09615</name>
</gene>
<evidence type="ECO:0000256" key="1">
    <source>
        <dbReference type="ARBA" id="ARBA00000527"/>
    </source>
</evidence>
<dbReference type="InterPro" id="IPR036907">
    <property type="entry name" value="5'-Nucleotdase_C_sf"/>
</dbReference>
<keyword evidence="10" id="KW-0511">Multifunctional enzyme</keyword>
<dbReference type="Proteomes" id="UP000288293">
    <property type="component" value="Unassembled WGS sequence"/>
</dbReference>
<comment type="similarity">
    <text evidence="5 11">Belongs to the 5'-nucleotidase family.</text>
</comment>
<reference evidence="14 15" key="1">
    <citation type="journal article" date="2011" name="Front. Microbiol.">
        <title>Genomic signatures of strain selection and enhancement in Bacillus atrophaeus var. globigii, a historical biowarfare simulant.</title>
        <authorList>
            <person name="Gibbons H.S."/>
            <person name="Broomall S.M."/>
            <person name="McNew L.A."/>
            <person name="Daligault H."/>
            <person name="Chapman C."/>
            <person name="Bruce D."/>
            <person name="Karavis M."/>
            <person name="Krepps M."/>
            <person name="McGregor P.A."/>
            <person name="Hong C."/>
            <person name="Park K.H."/>
            <person name="Akmal A."/>
            <person name="Feldman A."/>
            <person name="Lin J.S."/>
            <person name="Chang W.E."/>
            <person name="Higgs B.W."/>
            <person name="Demirev P."/>
            <person name="Lindquist J."/>
            <person name="Liem A."/>
            <person name="Fochler E."/>
            <person name="Read T.D."/>
            <person name="Tapia R."/>
            <person name="Johnson S."/>
            <person name="Bishop-Lilly K.A."/>
            <person name="Detter C."/>
            <person name="Han C."/>
            <person name="Sozhamannan S."/>
            <person name="Rosenzweig C.N."/>
            <person name="Skowronski E.W."/>
        </authorList>
    </citation>
    <scope>NUCLEOTIDE SEQUENCE [LARGE SCALE GENOMIC DNA]</scope>
    <source>
        <strain evidence="14 15">MLST1</strain>
    </source>
</reference>
<dbReference type="RefSeq" id="WP_126803740.1">
    <property type="nucleotide sequence ID" value="NZ_PIPL01000001.1"/>
</dbReference>
<keyword evidence="8 11" id="KW-0547">Nucleotide-binding</keyword>
<accession>A0A432W9U5</accession>
<keyword evidence="9 11" id="KW-0378">Hydrolase</keyword>
<dbReference type="Gene3D" id="3.90.780.10">
    <property type="entry name" value="5'-Nucleotidase, C-terminal domain"/>
    <property type="match status" value="1"/>
</dbReference>
<dbReference type="PROSITE" id="PS00786">
    <property type="entry name" value="5_NUCLEOTIDASE_2"/>
    <property type="match status" value="1"/>
</dbReference>
<dbReference type="AlphaFoldDB" id="A0A432W9U5"/>
<dbReference type="InterPro" id="IPR041827">
    <property type="entry name" value="CpdB_N"/>
</dbReference>
<dbReference type="InterPro" id="IPR029052">
    <property type="entry name" value="Metallo-depent_PP-like"/>
</dbReference>
<dbReference type="PRINTS" id="PR01607">
    <property type="entry name" value="APYRASEFAMLY"/>
</dbReference>
<evidence type="ECO:0000256" key="6">
    <source>
        <dbReference type="ARBA" id="ARBA00022723"/>
    </source>
</evidence>
<evidence type="ECO:0000256" key="10">
    <source>
        <dbReference type="ARBA" id="ARBA00023268"/>
    </source>
</evidence>
<protein>
    <submittedName>
        <fullName evidence="14">Bifunctional 2',3'-cyclic-nucleotide 2'-phosphodiesterase/3'-nucleotidase</fullName>
    </submittedName>
</protein>
<dbReference type="Gene3D" id="3.60.21.10">
    <property type="match status" value="1"/>
</dbReference>
<dbReference type="PANTHER" id="PTHR11575:SF6">
    <property type="entry name" value="2',3'-CYCLIC-NUCLEOTIDE 2'-PHOSPHODIESTERASE_3'-NUCLEOTIDASE"/>
    <property type="match status" value="1"/>
</dbReference>
<evidence type="ECO:0000259" key="12">
    <source>
        <dbReference type="Pfam" id="PF00149"/>
    </source>
</evidence>
<evidence type="ECO:0000256" key="9">
    <source>
        <dbReference type="ARBA" id="ARBA00022801"/>
    </source>
</evidence>
<evidence type="ECO:0000256" key="8">
    <source>
        <dbReference type="ARBA" id="ARBA00022741"/>
    </source>
</evidence>
<dbReference type="OrthoDB" id="9803927at2"/>
<evidence type="ECO:0000256" key="5">
    <source>
        <dbReference type="ARBA" id="ARBA00006654"/>
    </source>
</evidence>
<feature type="chain" id="PRO_5018816747" evidence="11">
    <location>
        <begin position="29"/>
        <end position="658"/>
    </location>
</feature>
<dbReference type="Pfam" id="PF02872">
    <property type="entry name" value="5_nucleotid_C"/>
    <property type="match status" value="1"/>
</dbReference>
<dbReference type="GO" id="GO:0009166">
    <property type="term" value="P:nucleotide catabolic process"/>
    <property type="evidence" value="ECO:0007669"/>
    <property type="project" value="InterPro"/>
</dbReference>
<comment type="caution">
    <text evidence="14">The sequence shown here is derived from an EMBL/GenBank/DDBJ whole genome shotgun (WGS) entry which is preliminary data.</text>
</comment>
<dbReference type="GO" id="GO:0030288">
    <property type="term" value="C:outer membrane-bounded periplasmic space"/>
    <property type="evidence" value="ECO:0007669"/>
    <property type="project" value="TreeGrafter"/>
</dbReference>
<name>A0A432W9U5_9GAMM</name>
<dbReference type="GO" id="GO:0000166">
    <property type="term" value="F:nucleotide binding"/>
    <property type="evidence" value="ECO:0007669"/>
    <property type="project" value="UniProtKB-KW"/>
</dbReference>
<dbReference type="InterPro" id="IPR004843">
    <property type="entry name" value="Calcineurin-like_PHP"/>
</dbReference>
<evidence type="ECO:0000256" key="3">
    <source>
        <dbReference type="ARBA" id="ARBA00001968"/>
    </source>
</evidence>
<sequence>MLFSFYPVRLAALSVSILLLVACAQQEAEQPVTMDLRLMQTTDVHAYVLGYDYFQQTETADYGLAHTAVLIGQARAESPNNLLVDNGDLIQGSAMGDWAASKGNEYLEQQVHPVMRALNYLQYDVANLGNHEFNFGLDFMLKTIAGADFPYISANVFYVENEAKSGKQTQGWDNPLVEPYVIQQHRFIASDGQEHELKVGFIGFLPPQIMQWDHQHLQGRVMVRDIVDSARHYIPLMQAEGADVVVAVPHSGLQTFDDYPLFAEQASLQLSQVEGIDAILFGHQHRLFPGDDAYQNLPGVNNSGGYIHGVPAVQPGYWGNHLGLIDLKLEQQGQGWQVVSSQVELRQISEAYDAELVNLLQKEQEATLQQLNTPMAEIDQDISNFFARVRPDRSIHLINQAQLWFAQKLQEQGELDAELPLLSAAAPFRNGFQGPADYTHIPAGSVTRGDLADLYVYPNTIQVVRLNGKQVRDWLEMSATAFAQVEAHADTAQSMLNPDFASYNFDMLSGVEYRIDISQPPRFDAQGRLLNERFQRITELTYNGREVSDSDQFLVVTNNYRAGGGGNFPHLDGSTLAHAADAEVRQVIADYMLQLSAENQHSVVLDTPDNWQVQLPQEARVFFRSAGTAAAEDAAAKEAKIDFVEFNEAGFGIFRLKQ</sequence>
<dbReference type="CDD" id="cd07410">
    <property type="entry name" value="MPP_CpdB_N"/>
    <property type="match status" value="1"/>
</dbReference>
<dbReference type="InterPro" id="IPR006179">
    <property type="entry name" value="5_nucleotidase/apyrase"/>
</dbReference>
<evidence type="ECO:0000256" key="2">
    <source>
        <dbReference type="ARBA" id="ARBA00001730"/>
    </source>
</evidence>
<comment type="catalytic activity">
    <reaction evidence="2">
        <text>a nucleoside 2',3'-cyclic phosphate + H2O = a nucleoside 3'-phosphate + H(+)</text>
        <dbReference type="Rhea" id="RHEA:19621"/>
        <dbReference type="ChEBI" id="CHEBI:15377"/>
        <dbReference type="ChEBI" id="CHEBI:15378"/>
        <dbReference type="ChEBI" id="CHEBI:66949"/>
        <dbReference type="ChEBI" id="CHEBI:66954"/>
        <dbReference type="EC" id="3.1.4.16"/>
    </reaction>
</comment>
<evidence type="ECO:0000256" key="4">
    <source>
        <dbReference type="ARBA" id="ARBA00004196"/>
    </source>
</evidence>
<keyword evidence="6" id="KW-0479">Metal-binding</keyword>
<dbReference type="GO" id="GO:0008663">
    <property type="term" value="F:2',3'-cyclic-nucleotide 2'-phosphodiesterase activity"/>
    <property type="evidence" value="ECO:0007669"/>
    <property type="project" value="UniProtKB-EC"/>
</dbReference>
<dbReference type="InterPro" id="IPR008334">
    <property type="entry name" value="5'-Nucleotdase_C"/>
</dbReference>
<comment type="cofactor">
    <cofactor evidence="3">
        <name>a divalent metal cation</name>
        <dbReference type="ChEBI" id="CHEBI:60240"/>
    </cofactor>
</comment>
<dbReference type="EMBL" id="PIPL01000001">
    <property type="protein sequence ID" value="RUO26927.1"/>
    <property type="molecule type" value="Genomic_DNA"/>
</dbReference>
<comment type="catalytic activity">
    <reaction evidence="1">
        <text>a ribonucleoside 3'-phosphate + H2O = a ribonucleoside + phosphate</text>
        <dbReference type="Rhea" id="RHEA:10144"/>
        <dbReference type="ChEBI" id="CHEBI:13197"/>
        <dbReference type="ChEBI" id="CHEBI:15377"/>
        <dbReference type="ChEBI" id="CHEBI:18254"/>
        <dbReference type="ChEBI" id="CHEBI:43474"/>
        <dbReference type="EC" id="3.1.3.6"/>
    </reaction>
</comment>
<evidence type="ECO:0000313" key="14">
    <source>
        <dbReference type="EMBL" id="RUO26927.1"/>
    </source>
</evidence>
<dbReference type="SUPFAM" id="SSF55816">
    <property type="entry name" value="5'-nucleotidase (syn. UDP-sugar hydrolase), C-terminal domain"/>
    <property type="match status" value="1"/>
</dbReference>